<evidence type="ECO:0000256" key="1">
    <source>
        <dbReference type="SAM" id="Phobius"/>
    </source>
</evidence>
<evidence type="ECO:0000313" key="8">
    <source>
        <dbReference type="EMBL" id="CAB4952975.1"/>
    </source>
</evidence>
<dbReference type="EMBL" id="CAFBQY010000005">
    <property type="protein sequence ID" value="CAB5071938.1"/>
    <property type="molecule type" value="Genomic_DNA"/>
</dbReference>
<dbReference type="AlphaFoldDB" id="A0A6J7KBM5"/>
<organism evidence="8">
    <name type="scientific">freshwater metagenome</name>
    <dbReference type="NCBI Taxonomy" id="449393"/>
    <lineage>
        <taxon>unclassified sequences</taxon>
        <taxon>metagenomes</taxon>
        <taxon>ecological metagenomes</taxon>
    </lineage>
</organism>
<evidence type="ECO:0000313" key="4">
    <source>
        <dbReference type="EMBL" id="CAB4732872.1"/>
    </source>
</evidence>
<reference evidence="8" key="1">
    <citation type="submission" date="2020-05" db="EMBL/GenBank/DDBJ databases">
        <authorList>
            <person name="Chiriac C."/>
            <person name="Salcher M."/>
            <person name="Ghai R."/>
            <person name="Kavagutti S V."/>
        </authorList>
    </citation>
    <scope>NUCLEOTIDE SEQUENCE</scope>
</reference>
<dbReference type="EMBL" id="CAFBPO010000003">
    <property type="protein sequence ID" value="CAB5013756.1"/>
    <property type="molecule type" value="Genomic_DNA"/>
</dbReference>
<evidence type="ECO:0000313" key="10">
    <source>
        <dbReference type="EMBL" id="CAB5013756.1"/>
    </source>
</evidence>
<dbReference type="EMBL" id="CAFBOO010000005">
    <property type="protein sequence ID" value="CAB4986188.1"/>
    <property type="molecule type" value="Genomic_DNA"/>
</dbReference>
<name>A0A6J7KBM5_9ZZZZ</name>
<evidence type="ECO:0000313" key="9">
    <source>
        <dbReference type="EMBL" id="CAB4986188.1"/>
    </source>
</evidence>
<protein>
    <submittedName>
        <fullName evidence="8">Unannotated protein</fullName>
    </submittedName>
</protein>
<dbReference type="EMBL" id="CAEZZH010000006">
    <property type="protein sequence ID" value="CAB4754571.1"/>
    <property type="molecule type" value="Genomic_DNA"/>
</dbReference>
<dbReference type="EMBL" id="CAEZYT010000016">
    <property type="protein sequence ID" value="CAB4732872.1"/>
    <property type="molecule type" value="Genomic_DNA"/>
</dbReference>
<evidence type="ECO:0000313" key="2">
    <source>
        <dbReference type="EMBL" id="CAB4595516.1"/>
    </source>
</evidence>
<gene>
    <name evidence="2" type="ORF">UFOPK1824_00332</name>
    <name evidence="3" type="ORF">UFOPK2340_00422</name>
    <name evidence="4" type="ORF">UFOPK2772_00444</name>
    <name evidence="5" type="ORF">UFOPK2850_00668</name>
    <name evidence="6" type="ORF">UFOPK3027_00225</name>
    <name evidence="7" type="ORF">UFOPK3256_01209</name>
    <name evidence="8" type="ORF">UFOPK3827_00683</name>
    <name evidence="9" type="ORF">UFOPK3982_00781</name>
    <name evidence="10" type="ORF">UFOPK4120_00403</name>
    <name evidence="11" type="ORF">UFOPK4404_00640</name>
</gene>
<keyword evidence="1" id="KW-0812">Transmembrane</keyword>
<proteinExistence type="predicted"/>
<evidence type="ECO:0000313" key="3">
    <source>
        <dbReference type="EMBL" id="CAB4670908.1"/>
    </source>
</evidence>
<evidence type="ECO:0000313" key="7">
    <source>
        <dbReference type="EMBL" id="CAB4844102.1"/>
    </source>
</evidence>
<dbReference type="EMBL" id="CAEZXC010000016">
    <property type="protein sequence ID" value="CAB4670908.1"/>
    <property type="molecule type" value="Genomic_DNA"/>
</dbReference>
<feature type="transmembrane region" description="Helical" evidence="1">
    <location>
        <begin position="12"/>
        <end position="30"/>
    </location>
</feature>
<accession>A0A6J7KBM5</accession>
<keyword evidence="1" id="KW-0472">Membrane</keyword>
<evidence type="ECO:0000313" key="11">
    <source>
        <dbReference type="EMBL" id="CAB5071938.1"/>
    </source>
</evidence>
<evidence type="ECO:0000313" key="5">
    <source>
        <dbReference type="EMBL" id="CAB4754571.1"/>
    </source>
</evidence>
<dbReference type="EMBL" id="CAFAZW010000021">
    <property type="protein sequence ID" value="CAB4844102.1"/>
    <property type="molecule type" value="Genomic_DNA"/>
</dbReference>
<dbReference type="EMBL" id="CAFAAN010000002">
    <property type="protein sequence ID" value="CAB4795000.1"/>
    <property type="molecule type" value="Genomic_DNA"/>
</dbReference>
<sequence>MQKDVDMGWEGSLTVLILCITVAILLRSFYKRYMRMNARNDENQRDT</sequence>
<keyword evidence="1" id="KW-1133">Transmembrane helix</keyword>
<dbReference type="EMBL" id="CAEZUM010000013">
    <property type="protein sequence ID" value="CAB4595516.1"/>
    <property type="molecule type" value="Genomic_DNA"/>
</dbReference>
<dbReference type="EMBL" id="CAFBNM010000005">
    <property type="protein sequence ID" value="CAB4952975.1"/>
    <property type="molecule type" value="Genomic_DNA"/>
</dbReference>
<evidence type="ECO:0000313" key="6">
    <source>
        <dbReference type="EMBL" id="CAB4795000.1"/>
    </source>
</evidence>